<evidence type="ECO:0000313" key="3">
    <source>
        <dbReference type="Proteomes" id="UP000287651"/>
    </source>
</evidence>
<feature type="region of interest" description="Disordered" evidence="1">
    <location>
        <begin position="1"/>
        <end position="28"/>
    </location>
</feature>
<evidence type="ECO:0000256" key="1">
    <source>
        <dbReference type="SAM" id="MobiDB-lite"/>
    </source>
</evidence>
<evidence type="ECO:0000313" key="2">
    <source>
        <dbReference type="EMBL" id="RRT56031.1"/>
    </source>
</evidence>
<dbReference type="AlphaFoldDB" id="A0A426YWH5"/>
<organism evidence="2 3">
    <name type="scientific">Ensete ventricosum</name>
    <name type="common">Abyssinian banana</name>
    <name type="synonym">Musa ensete</name>
    <dbReference type="NCBI Taxonomy" id="4639"/>
    <lineage>
        <taxon>Eukaryota</taxon>
        <taxon>Viridiplantae</taxon>
        <taxon>Streptophyta</taxon>
        <taxon>Embryophyta</taxon>
        <taxon>Tracheophyta</taxon>
        <taxon>Spermatophyta</taxon>
        <taxon>Magnoliopsida</taxon>
        <taxon>Liliopsida</taxon>
        <taxon>Zingiberales</taxon>
        <taxon>Musaceae</taxon>
        <taxon>Ensete</taxon>
    </lineage>
</organism>
<sequence length="114" mass="12142">MKGSSTRTEATSPPVRTRRARDAVEEASGKAVGCKDTPDLVRCRCARHSLVGGTPLGTPKPQPLAPLPWGLPVDLGTAGHLLPSLPWVLRRCCGMPYRLLCVPATLVATVSYLI</sequence>
<feature type="compositionally biased region" description="Polar residues" evidence="1">
    <location>
        <begin position="1"/>
        <end position="11"/>
    </location>
</feature>
<comment type="caution">
    <text evidence="2">The sequence shown here is derived from an EMBL/GenBank/DDBJ whole genome shotgun (WGS) entry which is preliminary data.</text>
</comment>
<protein>
    <submittedName>
        <fullName evidence="2">Uncharacterized protein</fullName>
    </submittedName>
</protein>
<proteinExistence type="predicted"/>
<dbReference type="EMBL" id="AMZH03009808">
    <property type="protein sequence ID" value="RRT56031.1"/>
    <property type="molecule type" value="Genomic_DNA"/>
</dbReference>
<gene>
    <name evidence="2" type="ORF">B296_00030934</name>
</gene>
<name>A0A426YWH5_ENSVE</name>
<accession>A0A426YWH5</accession>
<dbReference type="Proteomes" id="UP000287651">
    <property type="component" value="Unassembled WGS sequence"/>
</dbReference>
<reference evidence="2 3" key="1">
    <citation type="journal article" date="2014" name="Agronomy (Basel)">
        <title>A Draft Genome Sequence for Ensete ventricosum, the Drought-Tolerant Tree Against Hunger.</title>
        <authorList>
            <person name="Harrison J."/>
            <person name="Moore K.A."/>
            <person name="Paszkiewicz K."/>
            <person name="Jones T."/>
            <person name="Grant M."/>
            <person name="Ambacheew D."/>
            <person name="Muzemil S."/>
            <person name="Studholme D.J."/>
        </authorList>
    </citation>
    <scope>NUCLEOTIDE SEQUENCE [LARGE SCALE GENOMIC DNA]</scope>
</reference>